<keyword evidence="1" id="KW-0238">DNA-binding</keyword>
<gene>
    <name evidence="1" type="ORF">D3Z39_16730</name>
</gene>
<dbReference type="EMBL" id="QXWZ01000077">
    <property type="protein sequence ID" value="NBI80463.1"/>
    <property type="molecule type" value="Genomic_DNA"/>
</dbReference>
<dbReference type="GO" id="GO:0003677">
    <property type="term" value="F:DNA binding"/>
    <property type="evidence" value="ECO:0007669"/>
    <property type="project" value="UniProtKB-KW"/>
</dbReference>
<accession>A0A845RLR6</accession>
<sequence length="46" mass="5197">MKEMAVTLSSQEVAMLTGKTERTIRRWAESGKLPSETILNQFNSPE</sequence>
<protein>
    <submittedName>
        <fullName evidence="1">DNA-binding protein</fullName>
    </submittedName>
</protein>
<feature type="non-terminal residue" evidence="1">
    <location>
        <position position="46"/>
    </location>
</feature>
<reference evidence="1 2" key="1">
    <citation type="submission" date="2018-08" db="EMBL/GenBank/DDBJ databases">
        <title>Murine metabolic-syndrome-specific gut microbial biobank.</title>
        <authorList>
            <person name="Liu C."/>
        </authorList>
    </citation>
    <scope>NUCLEOTIDE SEQUENCE [LARGE SCALE GENOMIC DNA]</scope>
    <source>
        <strain evidence="1 2">X69</strain>
    </source>
</reference>
<organism evidence="1 2">
    <name type="scientific">Anaerotruncus colihominis</name>
    <dbReference type="NCBI Taxonomy" id="169435"/>
    <lineage>
        <taxon>Bacteria</taxon>
        <taxon>Bacillati</taxon>
        <taxon>Bacillota</taxon>
        <taxon>Clostridia</taxon>
        <taxon>Eubacteriales</taxon>
        <taxon>Oscillospiraceae</taxon>
        <taxon>Anaerotruncus</taxon>
    </lineage>
</organism>
<dbReference type="SUPFAM" id="SSF46955">
    <property type="entry name" value="Putative DNA-binding domain"/>
    <property type="match status" value="1"/>
</dbReference>
<name>A0A845RLR6_9FIRM</name>
<evidence type="ECO:0000313" key="2">
    <source>
        <dbReference type="Proteomes" id="UP000446348"/>
    </source>
</evidence>
<dbReference type="Proteomes" id="UP000446348">
    <property type="component" value="Unassembled WGS sequence"/>
</dbReference>
<dbReference type="InterPro" id="IPR009061">
    <property type="entry name" value="DNA-bd_dom_put_sf"/>
</dbReference>
<proteinExistence type="predicted"/>
<evidence type="ECO:0000313" key="1">
    <source>
        <dbReference type="EMBL" id="NBI80463.1"/>
    </source>
</evidence>
<dbReference type="AlphaFoldDB" id="A0A845RLR6"/>
<comment type="caution">
    <text evidence="1">The sequence shown here is derived from an EMBL/GenBank/DDBJ whole genome shotgun (WGS) entry which is preliminary data.</text>
</comment>